<feature type="domain" description="CMP/dCMP-type deaminase" evidence="3">
    <location>
        <begin position="47"/>
        <end position="179"/>
    </location>
</feature>
<feature type="compositionally biased region" description="Low complexity" evidence="2">
    <location>
        <begin position="239"/>
        <end position="252"/>
    </location>
</feature>
<dbReference type="Proteomes" id="UP000054350">
    <property type="component" value="Unassembled WGS sequence"/>
</dbReference>
<evidence type="ECO:0000313" key="5">
    <source>
        <dbReference type="Proteomes" id="UP000054350"/>
    </source>
</evidence>
<dbReference type="OrthoDB" id="1701769at2759"/>
<dbReference type="GO" id="GO:0005634">
    <property type="term" value="C:nucleus"/>
    <property type="evidence" value="ECO:0007669"/>
    <property type="project" value="TreeGrafter"/>
</dbReference>
<dbReference type="AlphaFoldDB" id="A0A0L0SEW3"/>
<dbReference type="SUPFAM" id="SSF53927">
    <property type="entry name" value="Cytidine deaminase-like"/>
    <property type="match status" value="1"/>
</dbReference>
<evidence type="ECO:0000313" key="4">
    <source>
        <dbReference type="EMBL" id="KNE60935.1"/>
    </source>
</evidence>
<dbReference type="STRING" id="578462.A0A0L0SEW3"/>
<evidence type="ECO:0000259" key="3">
    <source>
        <dbReference type="PROSITE" id="PS51747"/>
    </source>
</evidence>
<dbReference type="GO" id="GO:0005737">
    <property type="term" value="C:cytoplasm"/>
    <property type="evidence" value="ECO:0007669"/>
    <property type="project" value="TreeGrafter"/>
</dbReference>
<protein>
    <recommendedName>
        <fullName evidence="3">CMP/dCMP-type deaminase domain-containing protein</fullName>
    </recommendedName>
</protein>
<name>A0A0L0SEW3_ALLM3</name>
<dbReference type="OMA" id="VGCVIVM"/>
<dbReference type="InterPro" id="IPR002125">
    <property type="entry name" value="CMP_dCMP_dom"/>
</dbReference>
<dbReference type="CDD" id="cd01285">
    <property type="entry name" value="nucleoside_deaminase"/>
    <property type="match status" value="1"/>
</dbReference>
<dbReference type="GO" id="GO:0052717">
    <property type="term" value="F:tRNA-specific adenosine-34 deaminase activity"/>
    <property type="evidence" value="ECO:0007669"/>
    <property type="project" value="TreeGrafter"/>
</dbReference>
<dbReference type="EMBL" id="GG745337">
    <property type="protein sequence ID" value="KNE60935.1"/>
    <property type="molecule type" value="Genomic_DNA"/>
</dbReference>
<keyword evidence="5" id="KW-1185">Reference proteome</keyword>
<sequence>MEIRSPAGQHGTAPDALMVASKHKAATSSANHQPTPGDPTHPPITNDEIRKWMKEAFVLAEEALNVGEVPVGCVFVRNGAIIGRGRNETNETGNASRHAELVAIDRILANAGYRTLAQWALGDVPNPNADRESPAAIFATTDLYVTVEPCVMCASALRQLGVRRVFFGCGNDRFGGCGSVLDIHARATGGSGFAPLWCESGHMRDDAILMLRRFYLRENESAPKPRKKAHRTLKTEDIATASAVVASSETSANPDQEQ</sequence>
<dbReference type="Gene3D" id="3.40.140.10">
    <property type="entry name" value="Cytidine Deaminase, domain 2"/>
    <property type="match status" value="1"/>
</dbReference>
<reference evidence="4 5" key="1">
    <citation type="submission" date="2009-11" db="EMBL/GenBank/DDBJ databases">
        <title>Annotation of Allomyces macrogynus ATCC 38327.</title>
        <authorList>
            <consortium name="The Broad Institute Genome Sequencing Platform"/>
            <person name="Russ C."/>
            <person name="Cuomo C."/>
            <person name="Burger G."/>
            <person name="Gray M.W."/>
            <person name="Holland P.W.H."/>
            <person name="King N."/>
            <person name="Lang F.B.F."/>
            <person name="Roger A.J."/>
            <person name="Ruiz-Trillo I."/>
            <person name="Young S.K."/>
            <person name="Zeng Q."/>
            <person name="Gargeya S."/>
            <person name="Fitzgerald M."/>
            <person name="Haas B."/>
            <person name="Abouelleil A."/>
            <person name="Alvarado L."/>
            <person name="Arachchi H.M."/>
            <person name="Berlin A."/>
            <person name="Chapman S.B."/>
            <person name="Gearin G."/>
            <person name="Goldberg J."/>
            <person name="Griggs A."/>
            <person name="Gujja S."/>
            <person name="Hansen M."/>
            <person name="Heiman D."/>
            <person name="Howarth C."/>
            <person name="Larimer J."/>
            <person name="Lui A."/>
            <person name="MacDonald P.J.P."/>
            <person name="McCowen C."/>
            <person name="Montmayeur A."/>
            <person name="Murphy C."/>
            <person name="Neiman D."/>
            <person name="Pearson M."/>
            <person name="Priest M."/>
            <person name="Roberts A."/>
            <person name="Saif S."/>
            <person name="Shea T."/>
            <person name="Sisk P."/>
            <person name="Stolte C."/>
            <person name="Sykes S."/>
            <person name="Wortman J."/>
            <person name="Nusbaum C."/>
            <person name="Birren B."/>
        </authorList>
    </citation>
    <scope>NUCLEOTIDE SEQUENCE [LARGE SCALE GENOMIC DNA]</scope>
    <source>
        <strain evidence="4 5">ATCC 38327</strain>
    </source>
</reference>
<dbReference type="PROSITE" id="PS51747">
    <property type="entry name" value="CYT_DCMP_DEAMINASES_2"/>
    <property type="match status" value="1"/>
</dbReference>
<dbReference type="Pfam" id="PF00383">
    <property type="entry name" value="dCMP_cyt_deam_1"/>
    <property type="match status" value="1"/>
</dbReference>
<proteinExistence type="predicted"/>
<accession>A0A0L0SEW3</accession>
<gene>
    <name evidence="4" type="ORF">AMAG_06696</name>
</gene>
<feature type="region of interest" description="Disordered" evidence="2">
    <location>
        <begin position="20"/>
        <end position="42"/>
    </location>
</feature>
<feature type="region of interest" description="Disordered" evidence="2">
    <location>
        <begin position="221"/>
        <end position="258"/>
    </location>
</feature>
<organism evidence="4 5">
    <name type="scientific">Allomyces macrogynus (strain ATCC 38327)</name>
    <name type="common">Allomyces javanicus var. macrogynus</name>
    <dbReference type="NCBI Taxonomy" id="578462"/>
    <lineage>
        <taxon>Eukaryota</taxon>
        <taxon>Fungi</taxon>
        <taxon>Fungi incertae sedis</taxon>
        <taxon>Blastocladiomycota</taxon>
        <taxon>Blastocladiomycetes</taxon>
        <taxon>Blastocladiales</taxon>
        <taxon>Blastocladiaceae</taxon>
        <taxon>Allomyces</taxon>
    </lineage>
</organism>
<dbReference type="PANTHER" id="PTHR11079:SF149">
    <property type="entry name" value="TRNA-SPECIFIC ADENOSINE DEAMINASE 2"/>
    <property type="match status" value="1"/>
</dbReference>
<dbReference type="eggNOG" id="KOG1018">
    <property type="taxonomic scope" value="Eukaryota"/>
</dbReference>
<dbReference type="GO" id="GO:0002100">
    <property type="term" value="P:tRNA wobble adenosine to inosine editing"/>
    <property type="evidence" value="ECO:0007669"/>
    <property type="project" value="TreeGrafter"/>
</dbReference>
<dbReference type="PANTHER" id="PTHR11079">
    <property type="entry name" value="CYTOSINE DEAMINASE FAMILY MEMBER"/>
    <property type="match status" value="1"/>
</dbReference>
<dbReference type="VEuPathDB" id="FungiDB:AMAG_06696"/>
<keyword evidence="1" id="KW-0378">Hydrolase</keyword>
<evidence type="ECO:0000256" key="2">
    <source>
        <dbReference type="SAM" id="MobiDB-lite"/>
    </source>
</evidence>
<evidence type="ECO:0000256" key="1">
    <source>
        <dbReference type="ARBA" id="ARBA00022801"/>
    </source>
</evidence>
<dbReference type="InterPro" id="IPR016193">
    <property type="entry name" value="Cytidine_deaminase-like"/>
</dbReference>
<reference evidence="5" key="2">
    <citation type="submission" date="2009-11" db="EMBL/GenBank/DDBJ databases">
        <title>The Genome Sequence of Allomyces macrogynus strain ATCC 38327.</title>
        <authorList>
            <consortium name="The Broad Institute Genome Sequencing Platform"/>
            <person name="Russ C."/>
            <person name="Cuomo C."/>
            <person name="Shea T."/>
            <person name="Young S.K."/>
            <person name="Zeng Q."/>
            <person name="Koehrsen M."/>
            <person name="Haas B."/>
            <person name="Borodovsky M."/>
            <person name="Guigo R."/>
            <person name="Alvarado L."/>
            <person name="Berlin A."/>
            <person name="Borenstein D."/>
            <person name="Chen Z."/>
            <person name="Engels R."/>
            <person name="Freedman E."/>
            <person name="Gellesch M."/>
            <person name="Goldberg J."/>
            <person name="Griggs A."/>
            <person name="Gujja S."/>
            <person name="Heiman D."/>
            <person name="Hepburn T."/>
            <person name="Howarth C."/>
            <person name="Jen D."/>
            <person name="Larson L."/>
            <person name="Lewis B."/>
            <person name="Mehta T."/>
            <person name="Park D."/>
            <person name="Pearson M."/>
            <person name="Roberts A."/>
            <person name="Saif S."/>
            <person name="Shenoy N."/>
            <person name="Sisk P."/>
            <person name="Stolte C."/>
            <person name="Sykes S."/>
            <person name="Walk T."/>
            <person name="White J."/>
            <person name="Yandava C."/>
            <person name="Burger G."/>
            <person name="Gray M.W."/>
            <person name="Holland P.W.H."/>
            <person name="King N."/>
            <person name="Lang F.B.F."/>
            <person name="Roger A.J."/>
            <person name="Ruiz-Trillo I."/>
            <person name="Lander E."/>
            <person name="Nusbaum C."/>
        </authorList>
    </citation>
    <scope>NUCLEOTIDE SEQUENCE [LARGE SCALE GENOMIC DNA]</scope>
    <source>
        <strain evidence="5">ATCC 38327</strain>
    </source>
</reference>